<dbReference type="Proteomes" id="UP001269081">
    <property type="component" value="Unassembled WGS sequence"/>
</dbReference>
<dbReference type="InterPro" id="IPR052894">
    <property type="entry name" value="AsmA-related"/>
</dbReference>
<accession>A0ABU1Y4U8</accession>
<keyword evidence="2" id="KW-1133">Transmembrane helix</keyword>
<organism evidence="3 4">
    <name type="scientific">Flavobacterium piscis</name>
    <dbReference type="NCBI Taxonomy" id="1114874"/>
    <lineage>
        <taxon>Bacteria</taxon>
        <taxon>Pseudomonadati</taxon>
        <taxon>Bacteroidota</taxon>
        <taxon>Flavobacteriia</taxon>
        <taxon>Flavobacteriales</taxon>
        <taxon>Flavobacteriaceae</taxon>
        <taxon>Flavobacterium</taxon>
    </lineage>
</organism>
<feature type="compositionally biased region" description="Basic and acidic residues" evidence="1">
    <location>
        <begin position="829"/>
        <end position="852"/>
    </location>
</feature>
<evidence type="ECO:0000256" key="1">
    <source>
        <dbReference type="SAM" id="MobiDB-lite"/>
    </source>
</evidence>
<evidence type="ECO:0000313" key="3">
    <source>
        <dbReference type="EMBL" id="MDR7209234.1"/>
    </source>
</evidence>
<keyword evidence="4" id="KW-1185">Reference proteome</keyword>
<evidence type="ECO:0000256" key="2">
    <source>
        <dbReference type="SAM" id="Phobius"/>
    </source>
</evidence>
<gene>
    <name evidence="3" type="ORF">J2W48_001167</name>
</gene>
<dbReference type="RefSeq" id="WP_310279297.1">
    <property type="nucleotide sequence ID" value="NZ_JAVDWQ010000003.1"/>
</dbReference>
<feature type="transmembrane region" description="Helical" evidence="2">
    <location>
        <begin position="5"/>
        <end position="27"/>
    </location>
</feature>
<proteinExistence type="predicted"/>
<name>A0ABU1Y4U8_9FLAO</name>
<dbReference type="PANTHER" id="PTHR30441:SF8">
    <property type="entry name" value="DUF748 DOMAIN-CONTAINING PROTEIN"/>
    <property type="match status" value="1"/>
</dbReference>
<keyword evidence="2" id="KW-0472">Membrane</keyword>
<evidence type="ECO:0008006" key="5">
    <source>
        <dbReference type="Google" id="ProtNLM"/>
    </source>
</evidence>
<sequence length="863" mass="94571">MLKKILKISGIVLVVFIATLFAIPYFFQDQIKAKIAQAINENVDAKVSFADADLSLFKNFPNATVGIEKLVIINKAPFEGDTLVSLGELNLKMSIKELFKGKDEPMSIEGISSENGLINIIFNKDGVGNFDIALKDQEKSTSDGKSKPLSLKIQNYKIENFTFRYIDQGSKIKMVIDSLNHEGTGDFTNSKLDLTTKSTAKISLDMDKVNYMKNIALTLDAVLGIDLDQSKYTFKQNKALINQLPLEFDGFIQMVDAGQIYDLKFKTPTSSFTNFLGLIPSAYSSSLDGVKTTGDFTITGFAKGQLTDTTVPQFNIAIASHNASFQYPNLPKSVQNIVIDTKIINETGILNDTYVNLDKLTFKIDQDVFSAKANIKNITVNPIVDAALKGTINLANLSKAYPIKMDKPLAGILKADVTTHFDMASVEKSQYENIKNAGTMSLSGFKYTDENNKSMNISTALVEFNPSTISLKQFNATTGKSDISINGVLENFYGFMFKKQELKGNFNMSSNQLAVDDFMTSGEPETAKTEAKPTEAMKIPAFLNCTLNAKANTVLYDNLKLKDVSGKLIVKDEKATLENFKTSIFGGVIGLNGTVSTKQKVPTFDMNLGFNQVDIAQTFTQLEMMKKIAPIAGIIDGKLNSTIKLNGNLNATELTPDLKSLTGDLLGQLLSTTVNAKNSTLLNALGSNIKFIDVNKLNLNDLKMALTFENGKVNVKPFDIKYQDIKATIGGTHGFDQTMNYNVKLDVPAKYLGTEANAFIAKMSPADAAKLENIPINAMLTGNFSSPKISTDTKEAVSNLTTQLVSQQKEKLKQQGTSALTDLINKNTKAKDTTKTETEKEKNTQETTKKASDLLNGLFNKKK</sequence>
<feature type="region of interest" description="Disordered" evidence="1">
    <location>
        <begin position="815"/>
        <end position="863"/>
    </location>
</feature>
<evidence type="ECO:0000313" key="4">
    <source>
        <dbReference type="Proteomes" id="UP001269081"/>
    </source>
</evidence>
<dbReference type="EMBL" id="JAVDWQ010000003">
    <property type="protein sequence ID" value="MDR7209234.1"/>
    <property type="molecule type" value="Genomic_DNA"/>
</dbReference>
<reference evidence="3 4" key="1">
    <citation type="submission" date="2023-07" db="EMBL/GenBank/DDBJ databases">
        <title>Sorghum-associated microbial communities from plants grown in Nebraska, USA.</title>
        <authorList>
            <person name="Schachtman D."/>
        </authorList>
    </citation>
    <scope>NUCLEOTIDE SEQUENCE [LARGE SCALE GENOMIC DNA]</scope>
    <source>
        <strain evidence="3 4">4129</strain>
    </source>
</reference>
<dbReference type="PANTHER" id="PTHR30441">
    <property type="entry name" value="DUF748 DOMAIN-CONTAINING PROTEIN"/>
    <property type="match status" value="1"/>
</dbReference>
<keyword evidence="2" id="KW-0812">Transmembrane</keyword>
<comment type="caution">
    <text evidence="3">The sequence shown here is derived from an EMBL/GenBank/DDBJ whole genome shotgun (WGS) entry which is preliminary data.</text>
</comment>
<protein>
    <recommendedName>
        <fullName evidence="5">AsmA family protein</fullName>
    </recommendedName>
</protein>